<accession>A0A922IED2</accession>
<dbReference type="InterPro" id="IPR027267">
    <property type="entry name" value="AH/BAR_dom_sf"/>
</dbReference>
<reference evidence="4" key="1">
    <citation type="submission" date="2013-05" db="EMBL/GenBank/DDBJ databases">
        <authorList>
            <person name="Yim A.K.Y."/>
            <person name="Chan T.F."/>
            <person name="Ji K.M."/>
            <person name="Liu X.Y."/>
            <person name="Zhou J.W."/>
            <person name="Li R.Q."/>
            <person name="Yang K.Y."/>
            <person name="Li J."/>
            <person name="Li M."/>
            <person name="Law P.T.W."/>
            <person name="Wu Y.L."/>
            <person name="Cai Z.L."/>
            <person name="Qin H."/>
            <person name="Bao Y."/>
            <person name="Leung R.K.K."/>
            <person name="Ng P.K.S."/>
            <person name="Zou J."/>
            <person name="Zhong X.J."/>
            <person name="Ran P.X."/>
            <person name="Zhong N.S."/>
            <person name="Liu Z.G."/>
            <person name="Tsui S.K.W."/>
        </authorList>
    </citation>
    <scope>NUCLEOTIDE SEQUENCE</scope>
    <source>
        <strain evidence="4">Derf</strain>
        <tissue evidence="4">Whole organism</tissue>
    </source>
</reference>
<evidence type="ECO:0000313" key="5">
    <source>
        <dbReference type="Proteomes" id="UP000790347"/>
    </source>
</evidence>
<gene>
    <name evidence="4" type="primary">BIN3</name>
    <name evidence="4" type="ORF">DERF_003802</name>
</gene>
<dbReference type="GO" id="GO:0005737">
    <property type="term" value="C:cytoplasm"/>
    <property type="evidence" value="ECO:0007669"/>
    <property type="project" value="UniProtKB-SubCell"/>
</dbReference>
<dbReference type="PANTHER" id="PTHR47174">
    <property type="entry name" value="BRIDGING INTEGRATOR 3"/>
    <property type="match status" value="1"/>
</dbReference>
<protein>
    <submittedName>
        <fullName evidence="4">Bridging integrator 3</fullName>
    </submittedName>
</protein>
<dbReference type="InterPro" id="IPR046982">
    <property type="entry name" value="BIN3/RVS161-like"/>
</dbReference>
<dbReference type="Gene3D" id="1.20.1270.60">
    <property type="entry name" value="Arfaptin homology (AH) domain/BAR domain"/>
    <property type="match status" value="1"/>
</dbReference>
<organism evidence="4 5">
    <name type="scientific">Dermatophagoides farinae</name>
    <name type="common">American house dust mite</name>
    <dbReference type="NCBI Taxonomy" id="6954"/>
    <lineage>
        <taxon>Eukaryota</taxon>
        <taxon>Metazoa</taxon>
        <taxon>Ecdysozoa</taxon>
        <taxon>Arthropoda</taxon>
        <taxon>Chelicerata</taxon>
        <taxon>Arachnida</taxon>
        <taxon>Acari</taxon>
        <taxon>Acariformes</taxon>
        <taxon>Sarcoptiformes</taxon>
        <taxon>Astigmata</taxon>
        <taxon>Psoroptidia</taxon>
        <taxon>Analgoidea</taxon>
        <taxon>Pyroglyphidae</taxon>
        <taxon>Dermatophagoidinae</taxon>
        <taxon>Dermatophagoides</taxon>
    </lineage>
</organism>
<feature type="coiled-coil region" evidence="3">
    <location>
        <begin position="111"/>
        <end position="168"/>
    </location>
</feature>
<keyword evidence="2" id="KW-0963">Cytoplasm</keyword>
<keyword evidence="5" id="KW-1185">Reference proteome</keyword>
<dbReference type="GO" id="GO:0006897">
    <property type="term" value="P:endocytosis"/>
    <property type="evidence" value="ECO:0007669"/>
    <property type="project" value="InterPro"/>
</dbReference>
<dbReference type="GO" id="GO:0015629">
    <property type="term" value="C:actin cytoskeleton"/>
    <property type="evidence" value="ECO:0007669"/>
    <property type="project" value="TreeGrafter"/>
</dbReference>
<name>A0A922IED2_DERFA</name>
<keyword evidence="3" id="KW-0175">Coiled coil</keyword>
<evidence type="ECO:0000256" key="1">
    <source>
        <dbReference type="ARBA" id="ARBA00004496"/>
    </source>
</evidence>
<comment type="subcellular location">
    <subcellularLocation>
        <location evidence="1">Cytoplasm</location>
    </subcellularLocation>
</comment>
<proteinExistence type="predicted"/>
<dbReference type="AlphaFoldDB" id="A0A922IED2"/>
<evidence type="ECO:0000313" key="4">
    <source>
        <dbReference type="EMBL" id="KAH9529951.1"/>
    </source>
</evidence>
<evidence type="ECO:0000256" key="2">
    <source>
        <dbReference type="ARBA" id="ARBA00022490"/>
    </source>
</evidence>
<reference evidence="4" key="2">
    <citation type="journal article" date="2022" name="Res Sq">
        <title>Comparative Genomics Reveals Insights into the Divergent Evolution of Astigmatic Mites and Household Pest Adaptations.</title>
        <authorList>
            <person name="Xiong Q."/>
            <person name="Wan A.T.-Y."/>
            <person name="Liu X.-Y."/>
            <person name="Fung C.S.-H."/>
            <person name="Xiao X."/>
            <person name="Malainual N."/>
            <person name="Hou J."/>
            <person name="Wang L."/>
            <person name="Wang M."/>
            <person name="Yang K."/>
            <person name="Cui Y."/>
            <person name="Leung E."/>
            <person name="Nong W."/>
            <person name="Shin S.-K."/>
            <person name="Au S."/>
            <person name="Jeong K.Y."/>
            <person name="Chew F.T."/>
            <person name="Hui J."/>
            <person name="Leung T.F."/>
            <person name="Tungtrongchitr A."/>
            <person name="Zhong N."/>
            <person name="Liu Z."/>
            <person name="Tsui S."/>
        </authorList>
    </citation>
    <scope>NUCLEOTIDE SEQUENCE</scope>
    <source>
        <strain evidence="4">Derf</strain>
        <tissue evidence="4">Whole organism</tissue>
    </source>
</reference>
<dbReference type="PANTHER" id="PTHR47174:SF3">
    <property type="entry name" value="BRIDGING INTEGRATOR 3"/>
    <property type="match status" value="1"/>
</dbReference>
<dbReference type="GO" id="GO:0097320">
    <property type="term" value="P:plasma membrane tubulation"/>
    <property type="evidence" value="ECO:0007669"/>
    <property type="project" value="TreeGrafter"/>
</dbReference>
<dbReference type="EMBL" id="ASGP02000001">
    <property type="protein sequence ID" value="KAH9529951.1"/>
    <property type="molecule type" value="Genomic_DNA"/>
</dbReference>
<evidence type="ECO:0000256" key="3">
    <source>
        <dbReference type="SAM" id="Coils"/>
    </source>
</evidence>
<comment type="caution">
    <text evidence="4">The sequence shown here is derived from an EMBL/GenBank/DDBJ whole genome shotgun (WGS) entry which is preliminary data.</text>
</comment>
<dbReference type="Proteomes" id="UP000790347">
    <property type="component" value="Unassembled WGS sequence"/>
</dbReference>
<sequence length="237" mass="27722">MFNRSSCINNNPNDDLNDHIASINSYEKTRKNICDDIKKIIKCLYDLNSIEKKFIDNLSSLNREDEKFTQLIQCWNELLQKSLENRQDLAISINHTVGEPMKKFQIAFHEMKSAIKRYEQLTNECNKCSQKLQELKRLDRTSNVIVKQNRYEALLKQSEKDRKSLRQTLERELPLFLEKRIDYFQPSFAAFICSGILYSGLNLSTIDQSNHELFIGPTDSEQQQLFNTINNLSIISS</sequence>
<dbReference type="GO" id="GO:0051666">
    <property type="term" value="P:actin cortical patch localization"/>
    <property type="evidence" value="ECO:0007669"/>
    <property type="project" value="InterPro"/>
</dbReference>
<dbReference type="GO" id="GO:0008289">
    <property type="term" value="F:lipid binding"/>
    <property type="evidence" value="ECO:0007669"/>
    <property type="project" value="TreeGrafter"/>
</dbReference>
<dbReference type="SUPFAM" id="SSF103657">
    <property type="entry name" value="BAR/IMD domain-like"/>
    <property type="match status" value="1"/>
</dbReference>